<dbReference type="InParanoid" id="A0A0C3FLX5"/>
<dbReference type="EMBL" id="KN833002">
    <property type="protein sequence ID" value="KIM80714.1"/>
    <property type="molecule type" value="Genomic_DNA"/>
</dbReference>
<dbReference type="OrthoDB" id="3204463at2759"/>
<name>A0A0C3FLX5_PILCF</name>
<evidence type="ECO:0000256" key="1">
    <source>
        <dbReference type="SAM" id="MobiDB-lite"/>
    </source>
</evidence>
<proteinExistence type="predicted"/>
<feature type="region of interest" description="Disordered" evidence="1">
    <location>
        <begin position="64"/>
        <end position="85"/>
    </location>
</feature>
<evidence type="ECO:0000313" key="2">
    <source>
        <dbReference type="EMBL" id="KIM80714.1"/>
    </source>
</evidence>
<gene>
    <name evidence="2" type="ORF">PILCRDRAFT_513608</name>
</gene>
<dbReference type="HOGENOM" id="CLU_104307_0_0_1"/>
<reference evidence="2 3" key="1">
    <citation type="submission" date="2014-04" db="EMBL/GenBank/DDBJ databases">
        <authorList>
            <consortium name="DOE Joint Genome Institute"/>
            <person name="Kuo A."/>
            <person name="Tarkka M."/>
            <person name="Buscot F."/>
            <person name="Kohler A."/>
            <person name="Nagy L.G."/>
            <person name="Floudas D."/>
            <person name="Copeland A."/>
            <person name="Barry K.W."/>
            <person name="Cichocki N."/>
            <person name="Veneault-Fourrey C."/>
            <person name="LaButti K."/>
            <person name="Lindquist E.A."/>
            <person name="Lipzen A."/>
            <person name="Lundell T."/>
            <person name="Morin E."/>
            <person name="Murat C."/>
            <person name="Sun H."/>
            <person name="Tunlid A."/>
            <person name="Henrissat B."/>
            <person name="Grigoriev I.V."/>
            <person name="Hibbett D.S."/>
            <person name="Martin F."/>
            <person name="Nordberg H.P."/>
            <person name="Cantor M.N."/>
            <person name="Hua S.X."/>
        </authorList>
    </citation>
    <scope>NUCLEOTIDE SEQUENCE [LARGE SCALE GENOMIC DNA]</scope>
    <source>
        <strain evidence="2 3">F 1598</strain>
    </source>
</reference>
<feature type="region of interest" description="Disordered" evidence="1">
    <location>
        <begin position="141"/>
        <end position="172"/>
    </location>
</feature>
<dbReference type="AlphaFoldDB" id="A0A0C3FLX5"/>
<organism evidence="2 3">
    <name type="scientific">Piloderma croceum (strain F 1598)</name>
    <dbReference type="NCBI Taxonomy" id="765440"/>
    <lineage>
        <taxon>Eukaryota</taxon>
        <taxon>Fungi</taxon>
        <taxon>Dikarya</taxon>
        <taxon>Basidiomycota</taxon>
        <taxon>Agaricomycotina</taxon>
        <taxon>Agaricomycetes</taxon>
        <taxon>Agaricomycetidae</taxon>
        <taxon>Atheliales</taxon>
        <taxon>Atheliaceae</taxon>
        <taxon>Piloderma</taxon>
    </lineage>
</organism>
<dbReference type="Proteomes" id="UP000054166">
    <property type="component" value="Unassembled WGS sequence"/>
</dbReference>
<evidence type="ECO:0000313" key="3">
    <source>
        <dbReference type="Proteomes" id="UP000054166"/>
    </source>
</evidence>
<feature type="compositionally biased region" description="Basic residues" evidence="1">
    <location>
        <begin position="75"/>
        <end position="85"/>
    </location>
</feature>
<accession>A0A0C3FLX5</accession>
<sequence>MPTIASPSPRPAPFHRDPSPIQLMSSLPYPFQMDTSASRRVMSIPTLMSPINLADSCTRASLFKPQSPPPCCPTPRRRGSNVRTSRRRRHCARADCRFDISGAGIEFDHLPWISAMESTPEQLNTWDMADLSQLPANDFCDDLDASGPGPVRRRKTSLRTNPLASGHESSDSSLLRLRMQPFDGFPMLSDPRTPTSEIFDPSAVQFYDLLPVFPPRDSHSDE</sequence>
<reference evidence="3" key="2">
    <citation type="submission" date="2015-01" db="EMBL/GenBank/DDBJ databases">
        <title>Evolutionary Origins and Diversification of the Mycorrhizal Mutualists.</title>
        <authorList>
            <consortium name="DOE Joint Genome Institute"/>
            <consortium name="Mycorrhizal Genomics Consortium"/>
            <person name="Kohler A."/>
            <person name="Kuo A."/>
            <person name="Nagy L.G."/>
            <person name="Floudas D."/>
            <person name="Copeland A."/>
            <person name="Barry K.W."/>
            <person name="Cichocki N."/>
            <person name="Veneault-Fourrey C."/>
            <person name="LaButti K."/>
            <person name="Lindquist E.A."/>
            <person name="Lipzen A."/>
            <person name="Lundell T."/>
            <person name="Morin E."/>
            <person name="Murat C."/>
            <person name="Riley R."/>
            <person name="Ohm R."/>
            <person name="Sun H."/>
            <person name="Tunlid A."/>
            <person name="Henrissat B."/>
            <person name="Grigoriev I.V."/>
            <person name="Hibbett D.S."/>
            <person name="Martin F."/>
        </authorList>
    </citation>
    <scope>NUCLEOTIDE SEQUENCE [LARGE SCALE GENOMIC DNA]</scope>
    <source>
        <strain evidence="3">F 1598</strain>
    </source>
</reference>
<protein>
    <submittedName>
        <fullName evidence="2">Uncharacterized protein</fullName>
    </submittedName>
</protein>
<keyword evidence="3" id="KW-1185">Reference proteome</keyword>